<dbReference type="Proteomes" id="UP000078542">
    <property type="component" value="Unassembled WGS sequence"/>
</dbReference>
<reference evidence="2 3" key="1">
    <citation type="submission" date="2016-03" db="EMBL/GenBank/DDBJ databases">
        <title>Cyphomyrmex costatus WGS genome.</title>
        <authorList>
            <person name="Nygaard S."/>
            <person name="Hu H."/>
            <person name="Boomsma J."/>
            <person name="Zhang G."/>
        </authorList>
    </citation>
    <scope>NUCLEOTIDE SEQUENCE [LARGE SCALE GENOMIC DNA]</scope>
    <source>
        <strain evidence="2">MS0001</strain>
        <tissue evidence="2">Whole body</tissue>
    </source>
</reference>
<keyword evidence="3" id="KW-1185">Reference proteome</keyword>
<protein>
    <submittedName>
        <fullName evidence="2">Uncharacterized protein</fullName>
    </submittedName>
</protein>
<evidence type="ECO:0000313" key="3">
    <source>
        <dbReference type="Proteomes" id="UP000078542"/>
    </source>
</evidence>
<feature type="compositionally biased region" description="Basic and acidic residues" evidence="1">
    <location>
        <begin position="93"/>
        <end position="110"/>
    </location>
</feature>
<evidence type="ECO:0000256" key="1">
    <source>
        <dbReference type="SAM" id="MobiDB-lite"/>
    </source>
</evidence>
<feature type="region of interest" description="Disordered" evidence="1">
    <location>
        <begin position="93"/>
        <end position="120"/>
    </location>
</feature>
<evidence type="ECO:0000313" key="2">
    <source>
        <dbReference type="EMBL" id="KYN06338.1"/>
    </source>
</evidence>
<gene>
    <name evidence="2" type="ORF">ALC62_02675</name>
</gene>
<feature type="compositionally biased region" description="Basic and acidic residues" evidence="1">
    <location>
        <begin position="221"/>
        <end position="230"/>
    </location>
</feature>
<organism evidence="2 3">
    <name type="scientific">Cyphomyrmex costatus</name>
    <dbReference type="NCBI Taxonomy" id="456900"/>
    <lineage>
        <taxon>Eukaryota</taxon>
        <taxon>Metazoa</taxon>
        <taxon>Ecdysozoa</taxon>
        <taxon>Arthropoda</taxon>
        <taxon>Hexapoda</taxon>
        <taxon>Insecta</taxon>
        <taxon>Pterygota</taxon>
        <taxon>Neoptera</taxon>
        <taxon>Endopterygota</taxon>
        <taxon>Hymenoptera</taxon>
        <taxon>Apocrita</taxon>
        <taxon>Aculeata</taxon>
        <taxon>Formicoidea</taxon>
        <taxon>Formicidae</taxon>
        <taxon>Myrmicinae</taxon>
        <taxon>Cyphomyrmex</taxon>
    </lineage>
</organism>
<sequence>MQISPDSVLTLDEQRVRYTAAGRRQCCRRYENKPSELSWRLARWSVVAGRRTLSHLVPDSLYSARATSIELYEILKFVKYKFEKYHHPARHLRDDSAEQELRASDVELPRKKTATLPNPDTRSVPSVGVIATIVLPPDFAREIRHCRLQSYRGNEARDRGKRKNDKNCEVAAALDGKGCGIDSTIPLILIRFEGAMRDDSLCWARERLKVFAELDEMQKSNDGEERKRYVESGGQTRPGYSRAEIENGGGRSATPKSISSIPEIHCKATDPVLLALCLLSVFLVAHARKEEERRESDIARLQARTTHRTSNCKLVKTRETLDKYAASKYKDRLFEDGFAGIRSEPGRIKEARARMEKKLRRGKRDSPFSRTRNSCLQVIIPC</sequence>
<proteinExistence type="predicted"/>
<name>A0A195D092_9HYME</name>
<dbReference type="AlphaFoldDB" id="A0A195D092"/>
<dbReference type="EMBL" id="KQ977012">
    <property type="protein sequence ID" value="KYN06338.1"/>
    <property type="molecule type" value="Genomic_DNA"/>
</dbReference>
<feature type="region of interest" description="Disordered" evidence="1">
    <location>
        <begin position="221"/>
        <end position="257"/>
    </location>
</feature>
<accession>A0A195D092</accession>